<evidence type="ECO:0000259" key="5">
    <source>
        <dbReference type="Pfam" id="PF00171"/>
    </source>
</evidence>
<dbReference type="FunFam" id="3.40.309.10:FF:000012">
    <property type="entry name" value="Betaine aldehyde dehydrogenase"/>
    <property type="match status" value="1"/>
</dbReference>
<evidence type="ECO:0000256" key="3">
    <source>
        <dbReference type="PROSITE-ProRule" id="PRU10007"/>
    </source>
</evidence>
<dbReference type="CDD" id="cd07138">
    <property type="entry name" value="ALDH_CddD_SSP0762"/>
    <property type="match status" value="1"/>
</dbReference>
<proteinExistence type="inferred from homology"/>
<dbReference type="PANTHER" id="PTHR42804:SF1">
    <property type="entry name" value="ALDEHYDE DEHYDROGENASE-RELATED"/>
    <property type="match status" value="1"/>
</dbReference>
<dbReference type="PROSITE" id="PS00687">
    <property type="entry name" value="ALDEHYDE_DEHYDR_GLU"/>
    <property type="match status" value="1"/>
</dbReference>
<dbReference type="GO" id="GO:0016620">
    <property type="term" value="F:oxidoreductase activity, acting on the aldehyde or oxo group of donors, NAD or NADP as acceptor"/>
    <property type="evidence" value="ECO:0007669"/>
    <property type="project" value="InterPro"/>
</dbReference>
<dbReference type="EMBL" id="VDUX01000001">
    <property type="protein sequence ID" value="TXL62689.1"/>
    <property type="molecule type" value="Genomic_DNA"/>
</dbReference>
<dbReference type="SUPFAM" id="SSF53720">
    <property type="entry name" value="ALDH-like"/>
    <property type="match status" value="1"/>
</dbReference>
<dbReference type="Gene3D" id="3.40.605.10">
    <property type="entry name" value="Aldehyde Dehydrogenase, Chain A, domain 1"/>
    <property type="match status" value="1"/>
</dbReference>
<dbReference type="Pfam" id="PF00171">
    <property type="entry name" value="Aldedh"/>
    <property type="match status" value="1"/>
</dbReference>
<dbReference type="AlphaFoldDB" id="A0A5C8NLV1"/>
<comment type="caution">
    <text evidence="6">The sequence shown here is derived from an EMBL/GenBank/DDBJ whole genome shotgun (WGS) entry which is preliminary data.</text>
</comment>
<sequence length="475" mass="51018">MNEQHQFYVGGAWVDPAVPRTLGVLNPATEETFASISLGTEDDVDQAVKSARDAFATYSQVSVAQRLEYLERIIAGFRARLPEIARTMTLEMGSPITFSTERQATVALFHFEEAARVLVNYNFEEVTGAGIVRREPIGVCGLITPWNWPLNQVASKVAPALATGCTVVLKPSEIAPLSAMLLAEIIHDADLPPGVFNLVNGDGPTVGEAIAAHPDIDMVSLTGSTGAGIRVSKLAADTVKRVALELGGKSANIVLPDADLESAVTAGVHSCFTNGGQNCQSPTRMLVHHSQRDEAYAIARRAVETVRLGDPLDPDTTMGPVVNQTQLEKVTGLVQSGIDEGATLVIGGPDRPDGLDTGFYVRPTVFGDVTPQMRIAREEIFGPVLSILHYESEDEAVEIANDTPYGLAGFVQSGDPDHARRVANRIRAGRVYLNGAPFDRSLPFGGYKQSGNGREFGRFGFEEYLEVKAVLGYPQ</sequence>
<evidence type="ECO:0000313" key="6">
    <source>
        <dbReference type="EMBL" id="TXL62689.1"/>
    </source>
</evidence>
<dbReference type="InterPro" id="IPR029510">
    <property type="entry name" value="Ald_DH_CS_GLU"/>
</dbReference>
<feature type="domain" description="Aldehyde dehydrogenase" evidence="5">
    <location>
        <begin position="13"/>
        <end position="470"/>
    </location>
</feature>
<dbReference type="Gene3D" id="3.40.309.10">
    <property type="entry name" value="Aldehyde Dehydrogenase, Chain A, domain 2"/>
    <property type="match status" value="1"/>
</dbReference>
<keyword evidence="2 4" id="KW-0560">Oxidoreductase</keyword>
<evidence type="ECO:0000256" key="1">
    <source>
        <dbReference type="ARBA" id="ARBA00009986"/>
    </source>
</evidence>
<dbReference type="OrthoDB" id="6882680at2"/>
<dbReference type="PANTHER" id="PTHR42804">
    <property type="entry name" value="ALDEHYDE DEHYDROGENASE"/>
    <property type="match status" value="1"/>
</dbReference>
<reference evidence="6 7" key="1">
    <citation type="submission" date="2019-06" db="EMBL/GenBank/DDBJ databases">
        <title>Aeromicrobium sp. nov., isolated from a maize field.</title>
        <authorList>
            <person name="Lin S.-Y."/>
            <person name="Tsai C.-F."/>
            <person name="Young C.-C."/>
        </authorList>
    </citation>
    <scope>NUCLEOTIDE SEQUENCE [LARGE SCALE GENOMIC DNA]</scope>
    <source>
        <strain evidence="6 7">CC-CFT486</strain>
    </source>
</reference>
<dbReference type="FunFam" id="3.40.605.10:FF:000007">
    <property type="entry name" value="NAD/NADP-dependent betaine aldehyde dehydrogenase"/>
    <property type="match status" value="1"/>
</dbReference>
<name>A0A5C8NLV1_9ACTN</name>
<dbReference type="RefSeq" id="WP_147682623.1">
    <property type="nucleotide sequence ID" value="NZ_VDUX01000001.1"/>
</dbReference>
<accession>A0A5C8NLV1</accession>
<organism evidence="6 7">
    <name type="scientific">Aeromicrobium terrae</name>
    <dbReference type="NCBI Taxonomy" id="2498846"/>
    <lineage>
        <taxon>Bacteria</taxon>
        <taxon>Bacillati</taxon>
        <taxon>Actinomycetota</taxon>
        <taxon>Actinomycetes</taxon>
        <taxon>Propionibacteriales</taxon>
        <taxon>Nocardioidaceae</taxon>
        <taxon>Aeromicrobium</taxon>
    </lineage>
</organism>
<keyword evidence="7" id="KW-1185">Reference proteome</keyword>
<gene>
    <name evidence="6" type="ORF">FHP06_00095</name>
</gene>
<evidence type="ECO:0000313" key="7">
    <source>
        <dbReference type="Proteomes" id="UP000321571"/>
    </source>
</evidence>
<dbReference type="InterPro" id="IPR016162">
    <property type="entry name" value="Ald_DH_N"/>
</dbReference>
<dbReference type="InterPro" id="IPR015590">
    <property type="entry name" value="Aldehyde_DH_dom"/>
</dbReference>
<comment type="similarity">
    <text evidence="1 4">Belongs to the aldehyde dehydrogenase family.</text>
</comment>
<evidence type="ECO:0000256" key="4">
    <source>
        <dbReference type="RuleBase" id="RU003345"/>
    </source>
</evidence>
<dbReference type="InterPro" id="IPR016161">
    <property type="entry name" value="Ald_DH/histidinol_DH"/>
</dbReference>
<dbReference type="Proteomes" id="UP000321571">
    <property type="component" value="Unassembled WGS sequence"/>
</dbReference>
<feature type="active site" evidence="3">
    <location>
        <position position="245"/>
    </location>
</feature>
<protein>
    <submittedName>
        <fullName evidence="6">Aldehyde dehydrogenase family protein</fullName>
    </submittedName>
</protein>
<dbReference type="InterPro" id="IPR016163">
    <property type="entry name" value="Ald_DH_C"/>
</dbReference>
<evidence type="ECO:0000256" key="2">
    <source>
        <dbReference type="ARBA" id="ARBA00023002"/>
    </source>
</evidence>